<proteinExistence type="inferred from homology"/>
<keyword evidence="2" id="KW-0645">Protease</keyword>
<dbReference type="InterPro" id="IPR001940">
    <property type="entry name" value="Peptidase_S1C"/>
</dbReference>
<dbReference type="GO" id="GO:0004252">
    <property type="term" value="F:serine-type endopeptidase activity"/>
    <property type="evidence" value="ECO:0007669"/>
    <property type="project" value="InterPro"/>
</dbReference>
<dbReference type="InterPro" id="IPR036034">
    <property type="entry name" value="PDZ_sf"/>
</dbReference>
<dbReference type="SUPFAM" id="SSF50494">
    <property type="entry name" value="Trypsin-like serine proteases"/>
    <property type="match status" value="1"/>
</dbReference>
<dbReference type="AlphaFoldDB" id="A0A5J4KVK5"/>
<comment type="similarity">
    <text evidence="1">Belongs to the peptidase S1C family.</text>
</comment>
<dbReference type="Gene3D" id="2.40.10.120">
    <property type="match status" value="1"/>
</dbReference>
<dbReference type="InterPro" id="IPR051201">
    <property type="entry name" value="Chloro_Bact_Ser_Proteases"/>
</dbReference>
<evidence type="ECO:0000313" key="9">
    <source>
        <dbReference type="EMBL" id="GER93618.1"/>
    </source>
</evidence>
<feature type="transmembrane region" description="Helical" evidence="7">
    <location>
        <begin position="7"/>
        <end position="27"/>
    </location>
</feature>
<evidence type="ECO:0000256" key="1">
    <source>
        <dbReference type="ARBA" id="ARBA00010541"/>
    </source>
</evidence>
<keyword evidence="7" id="KW-0812">Transmembrane</keyword>
<dbReference type="InterPro" id="IPR011782">
    <property type="entry name" value="Pept_S1C_Do"/>
</dbReference>
<keyword evidence="4" id="KW-0677">Repeat</keyword>
<protein>
    <recommendedName>
        <fullName evidence="8">PDZ domain-containing protein</fullName>
    </recommendedName>
</protein>
<dbReference type="Pfam" id="PF13180">
    <property type="entry name" value="PDZ_2"/>
    <property type="match status" value="2"/>
</dbReference>
<dbReference type="Pfam" id="PF13365">
    <property type="entry name" value="Trypsin_2"/>
    <property type="match status" value="1"/>
</dbReference>
<name>A0A5J4KVK5_9ZZZZ</name>
<keyword evidence="3" id="KW-0732">Signal</keyword>
<dbReference type="PANTHER" id="PTHR43343:SF3">
    <property type="entry name" value="PROTEASE DO-LIKE 8, CHLOROPLASTIC"/>
    <property type="match status" value="1"/>
</dbReference>
<dbReference type="CDD" id="cd10839">
    <property type="entry name" value="cpPDZ1_DegP-like"/>
    <property type="match status" value="1"/>
</dbReference>
<dbReference type="Gene3D" id="2.30.42.10">
    <property type="match status" value="2"/>
</dbReference>
<evidence type="ECO:0000256" key="4">
    <source>
        <dbReference type="ARBA" id="ARBA00022737"/>
    </source>
</evidence>
<dbReference type="GO" id="GO:0006508">
    <property type="term" value="P:proteolysis"/>
    <property type="evidence" value="ECO:0007669"/>
    <property type="project" value="UniProtKB-KW"/>
</dbReference>
<dbReference type="PRINTS" id="PR00834">
    <property type="entry name" value="PROTEASES2C"/>
</dbReference>
<dbReference type="NCBIfam" id="TIGR02037">
    <property type="entry name" value="degP_htrA_DO"/>
    <property type="match status" value="1"/>
</dbReference>
<comment type="caution">
    <text evidence="9">The sequence shown here is derived from an EMBL/GenBank/DDBJ whole genome shotgun (WGS) entry which is preliminary data.</text>
</comment>
<feature type="domain" description="PDZ" evidence="8">
    <location>
        <begin position="268"/>
        <end position="359"/>
    </location>
</feature>
<dbReference type="PANTHER" id="PTHR43343">
    <property type="entry name" value="PEPTIDASE S12"/>
    <property type="match status" value="1"/>
</dbReference>
<sequence length="485" mass="53005">MMKKSFIWVIIILLIGFLLGGITYYLLSKAVVQPYTPFTPRVPKQIEETSRAFSDIVKAVSPSVVNISSMKVVKRQPSPFDDFFDFLYPFPDGRGRKWKEQSLGSGVIVSSDGYIVTNNHVVEQADEIKVLLIDKKSFKAKIVGSDPKTDIAIIKIDAKGLPMIPWGDSDKLQVGEFVLAIGNPFGLSHTVTMGIISAVGRADIGITDYENFIQTDAAINPGNSGGPLVNIKGELIGINTAIFSKTGGYQGIGFAVPSNMVRIVMDQLIKQGKVTRGWLGITIQEITPEIAQKFGLKQSEGALVSDVARNSPAHKAGIIRGDIILEFNGKKIRDVATLRNMVAQSRIGSQVEMKILRRDKEIIIRAIIMELPADLSDVVPSSLQSTDMNESALSGVTVMDLNAAIAKQLGIDRDEKGVVIVKIEHGSSAEDVGLRKGDVIQEMDRQRINNMSDFNKMTSKIKTGDSVLLFINRSGKKFYVALPPQ</sequence>
<dbReference type="EMBL" id="BLAB01000001">
    <property type="protein sequence ID" value="GER93618.1"/>
    <property type="molecule type" value="Genomic_DNA"/>
</dbReference>
<evidence type="ECO:0000256" key="2">
    <source>
        <dbReference type="ARBA" id="ARBA00022670"/>
    </source>
</evidence>
<feature type="domain" description="PDZ" evidence="8">
    <location>
        <begin position="398"/>
        <end position="475"/>
    </location>
</feature>
<accession>A0A5J4KVK5</accession>
<dbReference type="SMART" id="SM00228">
    <property type="entry name" value="PDZ"/>
    <property type="match status" value="2"/>
</dbReference>
<organism evidence="9">
    <name type="scientific">hot springs metagenome</name>
    <dbReference type="NCBI Taxonomy" id="433727"/>
    <lineage>
        <taxon>unclassified sequences</taxon>
        <taxon>metagenomes</taxon>
        <taxon>ecological metagenomes</taxon>
    </lineage>
</organism>
<evidence type="ECO:0000256" key="6">
    <source>
        <dbReference type="ARBA" id="ARBA00022825"/>
    </source>
</evidence>
<dbReference type="InterPro" id="IPR001478">
    <property type="entry name" value="PDZ"/>
</dbReference>
<keyword evidence="6" id="KW-0720">Serine protease</keyword>
<keyword evidence="7" id="KW-1133">Transmembrane helix</keyword>
<gene>
    <name evidence="9" type="ORF">A45J_1366</name>
</gene>
<dbReference type="InterPro" id="IPR009003">
    <property type="entry name" value="Peptidase_S1_PA"/>
</dbReference>
<dbReference type="SUPFAM" id="SSF50156">
    <property type="entry name" value="PDZ domain-like"/>
    <property type="match status" value="2"/>
</dbReference>
<dbReference type="PROSITE" id="PS50106">
    <property type="entry name" value="PDZ"/>
    <property type="match status" value="2"/>
</dbReference>
<evidence type="ECO:0000256" key="3">
    <source>
        <dbReference type="ARBA" id="ARBA00022729"/>
    </source>
</evidence>
<reference evidence="9" key="1">
    <citation type="submission" date="2019-10" db="EMBL/GenBank/DDBJ databases">
        <title>Metagenomic sequencing of thiosulfate-disproportionating enrichment culture.</title>
        <authorList>
            <person name="Umezawa K."/>
            <person name="Kojima H."/>
            <person name="Fukui M."/>
        </authorList>
    </citation>
    <scope>NUCLEOTIDE SEQUENCE</scope>
    <source>
        <strain evidence="9">45J</strain>
    </source>
</reference>
<evidence type="ECO:0000256" key="5">
    <source>
        <dbReference type="ARBA" id="ARBA00022801"/>
    </source>
</evidence>
<dbReference type="FunFam" id="2.40.10.10:FF:000001">
    <property type="entry name" value="Periplasmic serine protease DegS"/>
    <property type="match status" value="1"/>
</dbReference>
<keyword evidence="7" id="KW-0472">Membrane</keyword>
<keyword evidence="5" id="KW-0378">Hydrolase</keyword>
<evidence type="ECO:0000256" key="7">
    <source>
        <dbReference type="SAM" id="Phobius"/>
    </source>
</evidence>
<evidence type="ECO:0000259" key="8">
    <source>
        <dbReference type="PROSITE" id="PS50106"/>
    </source>
</evidence>